<protein>
    <recommendedName>
        <fullName evidence="3">Methionyl-tRNA formyltransferase, mitochondrial</fullName>
        <ecNumber evidence="2">2.1.2.9</ecNumber>
    </recommendedName>
</protein>
<dbReference type="CDD" id="cd08646">
    <property type="entry name" value="FMT_core_Met-tRNA-FMT_N"/>
    <property type="match status" value="1"/>
</dbReference>
<feature type="region of interest" description="Disordered" evidence="6">
    <location>
        <begin position="1"/>
        <end position="45"/>
    </location>
</feature>
<dbReference type="GO" id="GO:0005739">
    <property type="term" value="C:mitochondrion"/>
    <property type="evidence" value="ECO:0007669"/>
    <property type="project" value="TreeGrafter"/>
</dbReference>
<dbReference type="GeneTree" id="ENSGT00390000017828"/>
<dbReference type="InterPro" id="IPR005794">
    <property type="entry name" value="Fmt"/>
</dbReference>
<dbReference type="InterPro" id="IPR041711">
    <property type="entry name" value="Met-tRNA-FMT_N"/>
</dbReference>
<evidence type="ECO:0000256" key="5">
    <source>
        <dbReference type="ARBA" id="ARBA00022917"/>
    </source>
</evidence>
<dbReference type="Ensembl" id="ENSSPUT00000013771.1">
    <property type="protein sequence ID" value="ENSSPUP00000012908.1"/>
    <property type="gene ID" value="ENSSPUG00000009869.1"/>
</dbReference>
<dbReference type="NCBIfam" id="TIGR00460">
    <property type="entry name" value="fmt"/>
    <property type="match status" value="1"/>
</dbReference>
<dbReference type="PANTHER" id="PTHR11138:SF5">
    <property type="entry name" value="METHIONYL-TRNA FORMYLTRANSFERASE, MITOCHONDRIAL"/>
    <property type="match status" value="1"/>
</dbReference>
<dbReference type="InterPro" id="IPR036477">
    <property type="entry name" value="Formyl_transf_N_sf"/>
</dbReference>
<feature type="domain" description="Formyl transferase N-terminal" evidence="7">
    <location>
        <begin position="89"/>
        <end position="194"/>
    </location>
</feature>
<evidence type="ECO:0000313" key="10">
    <source>
        <dbReference type="Proteomes" id="UP000694392"/>
    </source>
</evidence>
<dbReference type="GO" id="GO:0004479">
    <property type="term" value="F:methionyl-tRNA formyltransferase activity"/>
    <property type="evidence" value="ECO:0007669"/>
    <property type="project" value="UniProtKB-EC"/>
</dbReference>
<dbReference type="InterPro" id="IPR005793">
    <property type="entry name" value="Formyl_trans_C"/>
</dbReference>
<keyword evidence="4" id="KW-0808">Transferase</keyword>
<reference evidence="9" key="2">
    <citation type="submission" date="2025-09" db="UniProtKB">
        <authorList>
            <consortium name="Ensembl"/>
        </authorList>
    </citation>
    <scope>IDENTIFICATION</scope>
</reference>
<dbReference type="InterPro" id="IPR002376">
    <property type="entry name" value="Formyl_transf_N"/>
</dbReference>
<evidence type="ECO:0000259" key="8">
    <source>
        <dbReference type="Pfam" id="PF02911"/>
    </source>
</evidence>
<evidence type="ECO:0000256" key="6">
    <source>
        <dbReference type="SAM" id="MobiDB-lite"/>
    </source>
</evidence>
<proteinExistence type="inferred from homology"/>
<name>A0A8D0GZI6_SPHPU</name>
<dbReference type="Proteomes" id="UP000694392">
    <property type="component" value="Unplaced"/>
</dbReference>
<keyword evidence="10" id="KW-1185">Reference proteome</keyword>
<evidence type="ECO:0000256" key="2">
    <source>
        <dbReference type="ARBA" id="ARBA00012261"/>
    </source>
</evidence>
<dbReference type="SUPFAM" id="SSF53328">
    <property type="entry name" value="Formyltransferase"/>
    <property type="match status" value="1"/>
</dbReference>
<evidence type="ECO:0000313" key="9">
    <source>
        <dbReference type="Ensembl" id="ENSSPUP00000012908.1"/>
    </source>
</evidence>
<evidence type="ECO:0000259" key="7">
    <source>
        <dbReference type="Pfam" id="PF00551"/>
    </source>
</evidence>
<feature type="compositionally biased region" description="Gly residues" evidence="6">
    <location>
        <begin position="1"/>
        <end position="13"/>
    </location>
</feature>
<evidence type="ECO:0000256" key="3">
    <source>
        <dbReference type="ARBA" id="ARBA00014185"/>
    </source>
</evidence>
<accession>A0A8D0GZI6</accession>
<dbReference type="Pfam" id="PF00551">
    <property type="entry name" value="Formyl_trans_N"/>
    <property type="match status" value="1"/>
</dbReference>
<reference evidence="9" key="1">
    <citation type="submission" date="2025-08" db="UniProtKB">
        <authorList>
            <consortium name="Ensembl"/>
        </authorList>
    </citation>
    <scope>IDENTIFICATION</scope>
</reference>
<dbReference type="Pfam" id="PF02911">
    <property type="entry name" value="Formyl_trans_C"/>
    <property type="match status" value="1"/>
</dbReference>
<dbReference type="PANTHER" id="PTHR11138">
    <property type="entry name" value="METHIONYL-TRNA FORMYLTRANSFERASE"/>
    <property type="match status" value="1"/>
</dbReference>
<sequence>MGRQGVRGAGRSKGGWKRRGEVTGRMGMEQGQGGQSTALKEAEEPGPAQLLDRLEVVTLPSLLPTGLPLKNCAEQNQLPIHFWPDTGPSHQFDVGVVASFGRLLGEELILQFPYGVLNVHPSYLPRWRGSAPVIHTVLHGDTVTGVTIMQIKPKRFDVGPIVKQEKFAVPLGCTTKELEGMLSKLGADMLISVLANFPECLKNKREQPEEGVTFAPKISSAAHCIKWEEQTPEEILRLHRAIGTEVRQSGTCLFTLVQPLPGSISYHKASQTLVVCCKGGWVGVKAVVWKKKLTAADFYNGYMHSWFRQTSRMFCEECRFQTLRVAAAKEKRKGTTGVQCEINT</sequence>
<keyword evidence="5" id="KW-0648">Protein biosynthesis</keyword>
<dbReference type="EC" id="2.1.2.9" evidence="2"/>
<feature type="domain" description="Formyl transferase C-terminal" evidence="8">
    <location>
        <begin position="217"/>
        <end position="302"/>
    </location>
</feature>
<dbReference type="OMA" id="QPQSNEG"/>
<dbReference type="AlphaFoldDB" id="A0A8D0GZI6"/>
<evidence type="ECO:0000256" key="1">
    <source>
        <dbReference type="ARBA" id="ARBA00010699"/>
    </source>
</evidence>
<comment type="similarity">
    <text evidence="1">Belongs to the Fmt family.</text>
</comment>
<organism evidence="9 10">
    <name type="scientific">Sphenodon punctatus</name>
    <name type="common">Tuatara</name>
    <name type="synonym">Hatteria punctata</name>
    <dbReference type="NCBI Taxonomy" id="8508"/>
    <lineage>
        <taxon>Eukaryota</taxon>
        <taxon>Metazoa</taxon>
        <taxon>Chordata</taxon>
        <taxon>Craniata</taxon>
        <taxon>Vertebrata</taxon>
        <taxon>Euteleostomi</taxon>
        <taxon>Lepidosauria</taxon>
        <taxon>Sphenodontia</taxon>
        <taxon>Sphenodontidae</taxon>
        <taxon>Sphenodon</taxon>
    </lineage>
</organism>
<dbReference type="Gene3D" id="3.40.50.12230">
    <property type="match status" value="1"/>
</dbReference>
<evidence type="ECO:0000256" key="4">
    <source>
        <dbReference type="ARBA" id="ARBA00022679"/>
    </source>
</evidence>